<accession>A0AAN7BAJ4</accession>
<name>A0AAN7BAJ4_9PEZI</name>
<evidence type="ECO:0000256" key="1">
    <source>
        <dbReference type="SAM" id="Phobius"/>
    </source>
</evidence>
<keyword evidence="1" id="KW-0472">Membrane</keyword>
<feature type="transmembrane region" description="Helical" evidence="1">
    <location>
        <begin position="342"/>
        <end position="367"/>
    </location>
</feature>
<proteinExistence type="predicted"/>
<protein>
    <submittedName>
        <fullName evidence="2">Uncharacterized protein</fullName>
    </submittedName>
</protein>
<dbReference type="EMBL" id="MU858064">
    <property type="protein sequence ID" value="KAK4216893.1"/>
    <property type="molecule type" value="Genomic_DNA"/>
</dbReference>
<evidence type="ECO:0000313" key="3">
    <source>
        <dbReference type="Proteomes" id="UP001301769"/>
    </source>
</evidence>
<dbReference type="Gene3D" id="1.20.58.340">
    <property type="entry name" value="Magnesium transport protein CorA, transmembrane region"/>
    <property type="match status" value="1"/>
</dbReference>
<evidence type="ECO:0000313" key="2">
    <source>
        <dbReference type="EMBL" id="KAK4216893.1"/>
    </source>
</evidence>
<reference evidence="2" key="1">
    <citation type="journal article" date="2023" name="Mol. Phylogenet. Evol.">
        <title>Genome-scale phylogeny and comparative genomics of the fungal order Sordariales.</title>
        <authorList>
            <person name="Hensen N."/>
            <person name="Bonometti L."/>
            <person name="Westerberg I."/>
            <person name="Brannstrom I.O."/>
            <person name="Guillou S."/>
            <person name="Cros-Aarteil S."/>
            <person name="Calhoun S."/>
            <person name="Haridas S."/>
            <person name="Kuo A."/>
            <person name="Mondo S."/>
            <person name="Pangilinan J."/>
            <person name="Riley R."/>
            <person name="LaButti K."/>
            <person name="Andreopoulos B."/>
            <person name="Lipzen A."/>
            <person name="Chen C."/>
            <person name="Yan M."/>
            <person name="Daum C."/>
            <person name="Ng V."/>
            <person name="Clum A."/>
            <person name="Steindorff A."/>
            <person name="Ohm R.A."/>
            <person name="Martin F."/>
            <person name="Silar P."/>
            <person name="Natvig D.O."/>
            <person name="Lalanne C."/>
            <person name="Gautier V."/>
            <person name="Ament-Velasquez S.L."/>
            <person name="Kruys A."/>
            <person name="Hutchinson M.I."/>
            <person name="Powell A.J."/>
            <person name="Barry K."/>
            <person name="Miller A.N."/>
            <person name="Grigoriev I.V."/>
            <person name="Debuchy R."/>
            <person name="Gladieux P."/>
            <person name="Hiltunen Thoren M."/>
            <person name="Johannesson H."/>
        </authorList>
    </citation>
    <scope>NUCLEOTIDE SEQUENCE</scope>
    <source>
        <strain evidence="2">PSN293</strain>
    </source>
</reference>
<comment type="caution">
    <text evidence="2">The sequence shown here is derived from an EMBL/GenBank/DDBJ whole genome shotgun (WGS) entry which is preliminary data.</text>
</comment>
<gene>
    <name evidence="2" type="ORF">QBC37DRAFT_415982</name>
</gene>
<keyword evidence="3" id="KW-1185">Reference proteome</keyword>
<dbReference type="Proteomes" id="UP001301769">
    <property type="component" value="Unassembled WGS sequence"/>
</dbReference>
<keyword evidence="1" id="KW-1133">Transmembrane helix</keyword>
<organism evidence="2 3">
    <name type="scientific">Rhypophila decipiens</name>
    <dbReference type="NCBI Taxonomy" id="261697"/>
    <lineage>
        <taxon>Eukaryota</taxon>
        <taxon>Fungi</taxon>
        <taxon>Dikarya</taxon>
        <taxon>Ascomycota</taxon>
        <taxon>Pezizomycotina</taxon>
        <taxon>Sordariomycetes</taxon>
        <taxon>Sordariomycetidae</taxon>
        <taxon>Sordariales</taxon>
        <taxon>Naviculisporaceae</taxon>
        <taxon>Rhypophila</taxon>
    </lineage>
</organism>
<reference evidence="2" key="2">
    <citation type="submission" date="2023-05" db="EMBL/GenBank/DDBJ databases">
        <authorList>
            <consortium name="Lawrence Berkeley National Laboratory"/>
            <person name="Steindorff A."/>
            <person name="Hensen N."/>
            <person name="Bonometti L."/>
            <person name="Westerberg I."/>
            <person name="Brannstrom I.O."/>
            <person name="Guillou S."/>
            <person name="Cros-Aarteil S."/>
            <person name="Calhoun S."/>
            <person name="Haridas S."/>
            <person name="Kuo A."/>
            <person name="Mondo S."/>
            <person name="Pangilinan J."/>
            <person name="Riley R."/>
            <person name="Labutti K."/>
            <person name="Andreopoulos B."/>
            <person name="Lipzen A."/>
            <person name="Chen C."/>
            <person name="Yanf M."/>
            <person name="Daum C."/>
            <person name="Ng V."/>
            <person name="Clum A."/>
            <person name="Ohm R."/>
            <person name="Martin F."/>
            <person name="Silar P."/>
            <person name="Natvig D."/>
            <person name="Lalanne C."/>
            <person name="Gautier V."/>
            <person name="Ament-Velasquez S.L."/>
            <person name="Kruys A."/>
            <person name="Hutchinson M.I."/>
            <person name="Powell A.J."/>
            <person name="Barry K."/>
            <person name="Miller A.N."/>
            <person name="Grigoriev I.V."/>
            <person name="Debuchy R."/>
            <person name="Gladieux P."/>
            <person name="Thoren M.H."/>
            <person name="Johannesson H."/>
        </authorList>
    </citation>
    <scope>NUCLEOTIDE SEQUENCE</scope>
    <source>
        <strain evidence="2">PSN293</strain>
    </source>
</reference>
<feature type="transmembrane region" description="Helical" evidence="1">
    <location>
        <begin position="387"/>
        <end position="408"/>
    </location>
</feature>
<keyword evidence="1" id="KW-0812">Transmembrane</keyword>
<sequence length="488" mass="55100">MSWALLPERERYEVFRMAALKETLNNRPADYRFPVTIWEVNDNTLQPKLETDVVGELAHHLKPPKSPDTAPQVRIIFAPLDEVLRDLEPGITALCRALCIPPEFLSERLRGVCHSFGTRTDQNGYCVWFHYLCKAVELELRHRWYKSAFFLRQDRQGNVTLVCFGAAPLVRKRLEQCMQNGYWTDIQTEPLVLYDLVLDGLFAGLDRTVWDLLDVIRRLERDVLVAQGSKGRKPVTADQINFPELHNWAKHLIELSEVMESSLLVVDGTLSCVGKSTNTRVATAATVQCQLRESLHYRQSLFMSTKLRLHSLEKRVSNTITLAFNTVTQQDSRLMRQDSASMTIISFMTLLFLPTAGVATILGSQFFGTDHDSRTGTTSVSYTSPLFYLMWWIAIPLTVVAVLIAVFYRHSISIPVWKNAHYSNEQKGGQPGTAPHKGNDMKPLWTWRGYLGRQPVPPTGQPTPTTGGNISINGLLLNSQQSSGLVSV</sequence>
<dbReference type="AlphaFoldDB" id="A0AAN7BAJ4"/>